<proteinExistence type="predicted"/>
<dbReference type="InterPro" id="IPR004087">
    <property type="entry name" value="KH_dom"/>
</dbReference>
<dbReference type="InterPro" id="IPR036612">
    <property type="entry name" value="KH_dom_type_1_sf"/>
</dbReference>
<evidence type="ECO:0000259" key="3">
    <source>
        <dbReference type="SMART" id="SM00322"/>
    </source>
</evidence>
<dbReference type="EMBL" id="GL377576">
    <property type="protein sequence ID" value="EFJ30028.1"/>
    <property type="molecule type" value="Genomic_DNA"/>
</dbReference>
<evidence type="ECO:0000313" key="5">
    <source>
        <dbReference type="Proteomes" id="UP000001514"/>
    </source>
</evidence>
<sequence length="393" mass="42473">MACSVIIGEPVDLLHFEDPASVTLPSTVAGSQEETPPGERKWPGWPGDNVFRLIVPLHKVGAIIGRKGEFVKRMCEETRSRIKILDGVPGTLERIVLVSAKEDPEATISPAMDGLLRVHRRVTEGSSGDGEPVEHIILPSGLVQSRLLVTATQAGSLIGRQEELPLCALADDRMVEVQGEILKVQKAMELVVSHLRKFLVDRSVLQLFEFNVSFAGSRSIGYKVHNGELQRAMSSQVQGQQAAAIATSWATPTVAATTPYSSTDYYADQAQSQHYAVSVYGGDPGRVDVTSTTPAAPAETVSQQLQVPLLYADAIIGTAGANINYMRRTSGATISIQETPNAPGEMTIEVHGQSTQVQTAQQLLQELQEQLQQPLAPPPTTVIQLKTPCTRRE</sequence>
<dbReference type="InterPro" id="IPR004088">
    <property type="entry name" value="KH_dom_type_1"/>
</dbReference>
<dbReference type="CDD" id="cd22459">
    <property type="entry name" value="KH-I_PEPPER_rpt1_like"/>
    <property type="match status" value="1"/>
</dbReference>
<evidence type="ECO:0000313" key="4">
    <source>
        <dbReference type="EMBL" id="EFJ30028.1"/>
    </source>
</evidence>
<evidence type="ECO:0000256" key="2">
    <source>
        <dbReference type="PROSITE-ProRule" id="PRU00117"/>
    </source>
</evidence>
<dbReference type="FunCoup" id="D8RDI2">
    <property type="interactions" value="3746"/>
</dbReference>
<dbReference type="Proteomes" id="UP000001514">
    <property type="component" value="Unassembled WGS sequence"/>
</dbReference>
<dbReference type="AlphaFoldDB" id="D8RDI2"/>
<dbReference type="OMA" id="YELNRTM"/>
<dbReference type="CDD" id="cd22461">
    <property type="entry name" value="KH-I_PEPPER_like_rpt3"/>
    <property type="match status" value="1"/>
</dbReference>
<evidence type="ECO:0000256" key="1">
    <source>
        <dbReference type="ARBA" id="ARBA00022737"/>
    </source>
</evidence>
<keyword evidence="2" id="KW-0694">RNA-binding</keyword>
<feature type="domain" description="K Homology" evidence="3">
    <location>
        <begin position="299"/>
        <end position="369"/>
    </location>
</feature>
<dbReference type="KEGG" id="smo:SELMODRAFT_409630"/>
<dbReference type="InParanoid" id="D8RDI2"/>
<dbReference type="PROSITE" id="PS50084">
    <property type="entry name" value="KH_TYPE_1"/>
    <property type="match status" value="2"/>
</dbReference>
<dbReference type="Gene3D" id="3.30.310.210">
    <property type="match status" value="1"/>
</dbReference>
<dbReference type="SUPFAM" id="SSF54791">
    <property type="entry name" value="Eukaryotic type KH-domain (KH-domain type I)"/>
    <property type="match status" value="2"/>
</dbReference>
<dbReference type="Pfam" id="PF00013">
    <property type="entry name" value="KH_1"/>
    <property type="match status" value="2"/>
</dbReference>
<dbReference type="PANTHER" id="PTHR10288">
    <property type="entry name" value="KH DOMAIN CONTAINING RNA BINDING PROTEIN"/>
    <property type="match status" value="1"/>
</dbReference>
<reference evidence="4 5" key="1">
    <citation type="journal article" date="2011" name="Science">
        <title>The Selaginella genome identifies genetic changes associated with the evolution of vascular plants.</title>
        <authorList>
            <person name="Banks J.A."/>
            <person name="Nishiyama T."/>
            <person name="Hasebe M."/>
            <person name="Bowman J.L."/>
            <person name="Gribskov M."/>
            <person name="dePamphilis C."/>
            <person name="Albert V.A."/>
            <person name="Aono N."/>
            <person name="Aoyama T."/>
            <person name="Ambrose B.A."/>
            <person name="Ashton N.W."/>
            <person name="Axtell M.J."/>
            <person name="Barker E."/>
            <person name="Barker M.S."/>
            <person name="Bennetzen J.L."/>
            <person name="Bonawitz N.D."/>
            <person name="Chapple C."/>
            <person name="Cheng C."/>
            <person name="Correa L.G."/>
            <person name="Dacre M."/>
            <person name="DeBarry J."/>
            <person name="Dreyer I."/>
            <person name="Elias M."/>
            <person name="Engstrom E.M."/>
            <person name="Estelle M."/>
            <person name="Feng L."/>
            <person name="Finet C."/>
            <person name="Floyd S.K."/>
            <person name="Frommer W.B."/>
            <person name="Fujita T."/>
            <person name="Gramzow L."/>
            <person name="Gutensohn M."/>
            <person name="Harholt J."/>
            <person name="Hattori M."/>
            <person name="Heyl A."/>
            <person name="Hirai T."/>
            <person name="Hiwatashi Y."/>
            <person name="Ishikawa M."/>
            <person name="Iwata M."/>
            <person name="Karol K.G."/>
            <person name="Koehler B."/>
            <person name="Kolukisaoglu U."/>
            <person name="Kubo M."/>
            <person name="Kurata T."/>
            <person name="Lalonde S."/>
            <person name="Li K."/>
            <person name="Li Y."/>
            <person name="Litt A."/>
            <person name="Lyons E."/>
            <person name="Manning G."/>
            <person name="Maruyama T."/>
            <person name="Michael T.P."/>
            <person name="Mikami K."/>
            <person name="Miyazaki S."/>
            <person name="Morinaga S."/>
            <person name="Murata T."/>
            <person name="Mueller-Roeber B."/>
            <person name="Nelson D.R."/>
            <person name="Obara M."/>
            <person name="Oguri Y."/>
            <person name="Olmstead R.G."/>
            <person name="Onodera N."/>
            <person name="Petersen B.L."/>
            <person name="Pils B."/>
            <person name="Prigge M."/>
            <person name="Rensing S.A."/>
            <person name="Riano-Pachon D.M."/>
            <person name="Roberts A.W."/>
            <person name="Sato Y."/>
            <person name="Scheller H.V."/>
            <person name="Schulz B."/>
            <person name="Schulz C."/>
            <person name="Shakirov E.V."/>
            <person name="Shibagaki N."/>
            <person name="Shinohara N."/>
            <person name="Shippen D.E."/>
            <person name="Soerensen I."/>
            <person name="Sotooka R."/>
            <person name="Sugimoto N."/>
            <person name="Sugita M."/>
            <person name="Sumikawa N."/>
            <person name="Tanurdzic M."/>
            <person name="Theissen G."/>
            <person name="Ulvskov P."/>
            <person name="Wakazuki S."/>
            <person name="Weng J.K."/>
            <person name="Willats W.W."/>
            <person name="Wipf D."/>
            <person name="Wolf P.G."/>
            <person name="Yang L."/>
            <person name="Zimmer A.D."/>
            <person name="Zhu Q."/>
            <person name="Mitros T."/>
            <person name="Hellsten U."/>
            <person name="Loque D."/>
            <person name="Otillar R."/>
            <person name="Salamov A."/>
            <person name="Schmutz J."/>
            <person name="Shapiro H."/>
            <person name="Lindquist E."/>
            <person name="Lucas S."/>
            <person name="Rokhsar D."/>
            <person name="Grigoriev I.V."/>
        </authorList>
    </citation>
    <scope>NUCLEOTIDE SEQUENCE [LARGE SCALE GENOMIC DNA]</scope>
</reference>
<dbReference type="GO" id="GO:0005737">
    <property type="term" value="C:cytoplasm"/>
    <property type="evidence" value="ECO:0000318"/>
    <property type="project" value="GO_Central"/>
</dbReference>
<accession>D8RDI2</accession>
<protein>
    <submittedName>
        <fullName evidence="4">Uncharacterized protein FLK1-2</fullName>
    </submittedName>
</protein>
<dbReference type="HOGENOM" id="CLU_034604_1_1_1"/>
<keyword evidence="1" id="KW-0677">Repeat</keyword>
<dbReference type="Gramene" id="EFJ30028">
    <property type="protein sequence ID" value="EFJ30028"/>
    <property type="gene ID" value="SELMODRAFT_409630"/>
</dbReference>
<organism evidence="5">
    <name type="scientific">Selaginella moellendorffii</name>
    <name type="common">Spikemoss</name>
    <dbReference type="NCBI Taxonomy" id="88036"/>
    <lineage>
        <taxon>Eukaryota</taxon>
        <taxon>Viridiplantae</taxon>
        <taxon>Streptophyta</taxon>
        <taxon>Embryophyta</taxon>
        <taxon>Tracheophyta</taxon>
        <taxon>Lycopodiopsida</taxon>
        <taxon>Selaginellales</taxon>
        <taxon>Selaginellaceae</taxon>
        <taxon>Selaginella</taxon>
    </lineage>
</organism>
<dbReference type="STRING" id="88036.D8RDI2"/>
<dbReference type="GO" id="GO:0003729">
    <property type="term" value="F:mRNA binding"/>
    <property type="evidence" value="ECO:0000318"/>
    <property type="project" value="GO_Central"/>
</dbReference>
<keyword evidence="5" id="KW-1185">Reference proteome</keyword>
<feature type="domain" description="K Homology" evidence="3">
    <location>
        <begin position="47"/>
        <end position="196"/>
    </location>
</feature>
<dbReference type="GO" id="GO:0005634">
    <property type="term" value="C:nucleus"/>
    <property type="evidence" value="ECO:0000318"/>
    <property type="project" value="GO_Central"/>
</dbReference>
<dbReference type="eggNOG" id="KOG2190">
    <property type="taxonomic scope" value="Eukaryota"/>
</dbReference>
<name>D8RDI2_SELML</name>
<gene>
    <name evidence="4" type="primary">FLK1-2</name>
    <name evidence="4" type="ORF">SELMODRAFT_409630</name>
</gene>
<dbReference type="Gene3D" id="3.30.1370.10">
    <property type="entry name" value="K Homology domain, type 1"/>
    <property type="match status" value="1"/>
</dbReference>
<dbReference type="SMART" id="SM00322">
    <property type="entry name" value="KH"/>
    <property type="match status" value="2"/>
</dbReference>